<evidence type="ECO:0000313" key="2">
    <source>
        <dbReference type="EMBL" id="MDR6141145.1"/>
    </source>
</evidence>
<dbReference type="InterPro" id="IPR024311">
    <property type="entry name" value="Lipocalin-like"/>
</dbReference>
<dbReference type="Pfam" id="PF13924">
    <property type="entry name" value="Lipocalin_5"/>
    <property type="match status" value="1"/>
</dbReference>
<reference evidence="2 3" key="1">
    <citation type="submission" date="2023-08" db="EMBL/GenBank/DDBJ databases">
        <title>Functional and genomic diversity of the sorghum phyllosphere microbiome.</title>
        <authorList>
            <person name="Shade A."/>
        </authorList>
    </citation>
    <scope>NUCLEOTIDE SEQUENCE [LARGE SCALE GENOMIC DNA]</scope>
    <source>
        <strain evidence="2 3">SORGH_AS_0445</strain>
    </source>
</reference>
<organism evidence="2 3">
    <name type="scientific">Microbacterium foliorum</name>
    <dbReference type="NCBI Taxonomy" id="104336"/>
    <lineage>
        <taxon>Bacteria</taxon>
        <taxon>Bacillati</taxon>
        <taxon>Actinomycetota</taxon>
        <taxon>Actinomycetes</taxon>
        <taxon>Micrococcales</taxon>
        <taxon>Microbacteriaceae</taxon>
        <taxon>Microbacterium</taxon>
    </lineage>
</organism>
<name>A0ABU1HM78_9MICO</name>
<sequence length="154" mass="16429">MTLSASDLVGAWRLVSATEVFADGVRMPEFGTHASGYLSYSPDGIVSATLGSTDRIRTNDPDPQSVSTANLALMAGGFLAYAGPYTVDSASDTVTHHVDIALFTGWEGKPQTRHARVEGNDLFITGSPRTTIDGLTFHSELHWTRVTARATQAS</sequence>
<gene>
    <name evidence="2" type="ORF">QE375_000699</name>
</gene>
<accession>A0ABU1HM78</accession>
<dbReference type="Proteomes" id="UP001249291">
    <property type="component" value="Unassembled WGS sequence"/>
</dbReference>
<evidence type="ECO:0000313" key="3">
    <source>
        <dbReference type="Proteomes" id="UP001249291"/>
    </source>
</evidence>
<dbReference type="RefSeq" id="WP_309687636.1">
    <property type="nucleotide sequence ID" value="NZ_JAVIZQ010000001.1"/>
</dbReference>
<dbReference type="EMBL" id="JAVIZQ010000001">
    <property type="protein sequence ID" value="MDR6141145.1"/>
    <property type="molecule type" value="Genomic_DNA"/>
</dbReference>
<comment type="caution">
    <text evidence="2">The sequence shown here is derived from an EMBL/GenBank/DDBJ whole genome shotgun (WGS) entry which is preliminary data.</text>
</comment>
<feature type="domain" description="Lipocalin-like" evidence="1">
    <location>
        <begin position="9"/>
        <end position="125"/>
    </location>
</feature>
<evidence type="ECO:0000259" key="1">
    <source>
        <dbReference type="Pfam" id="PF13924"/>
    </source>
</evidence>
<keyword evidence="3" id="KW-1185">Reference proteome</keyword>
<protein>
    <recommendedName>
        <fullName evidence="1">Lipocalin-like domain-containing protein</fullName>
    </recommendedName>
</protein>
<proteinExistence type="predicted"/>